<dbReference type="RefSeq" id="WP_196152653.1">
    <property type="nucleotide sequence ID" value="NZ_JADMLG010000015.1"/>
</dbReference>
<sequence length="96" mass="10738">MFDSEWTPEYQVDGVTVDDPLRLYQVRGGGWVWPSPRACRNGHPLGANRVLVGAHPCMHLRDQYGRAHHRTHECVACGAVIYTPVTPDCDHPGMTD</sequence>
<dbReference type="AlphaFoldDB" id="A0A931N732"/>
<organism evidence="1 2">
    <name type="scientific">Nocardia bovistercoris</name>
    <dbReference type="NCBI Taxonomy" id="2785916"/>
    <lineage>
        <taxon>Bacteria</taxon>
        <taxon>Bacillati</taxon>
        <taxon>Actinomycetota</taxon>
        <taxon>Actinomycetes</taxon>
        <taxon>Mycobacteriales</taxon>
        <taxon>Nocardiaceae</taxon>
        <taxon>Nocardia</taxon>
    </lineage>
</organism>
<accession>A0A931N732</accession>
<protein>
    <submittedName>
        <fullName evidence="1">Uncharacterized protein</fullName>
    </submittedName>
</protein>
<reference evidence="1" key="1">
    <citation type="submission" date="2020-11" db="EMBL/GenBank/DDBJ databases">
        <title>Nocardia NEAU-351.nov., a novel actinomycete isolated from the cow dung.</title>
        <authorList>
            <person name="Zhang X."/>
        </authorList>
    </citation>
    <scope>NUCLEOTIDE SEQUENCE</scope>
    <source>
        <strain evidence="1">NEAU-351</strain>
    </source>
</reference>
<name>A0A931N732_9NOCA</name>
<comment type="caution">
    <text evidence="1">The sequence shown here is derived from an EMBL/GenBank/DDBJ whole genome shotgun (WGS) entry which is preliminary data.</text>
</comment>
<proteinExistence type="predicted"/>
<evidence type="ECO:0000313" key="1">
    <source>
        <dbReference type="EMBL" id="MBH0780338.1"/>
    </source>
</evidence>
<dbReference type="Proteomes" id="UP000655751">
    <property type="component" value="Unassembled WGS sequence"/>
</dbReference>
<keyword evidence="2" id="KW-1185">Reference proteome</keyword>
<gene>
    <name evidence="1" type="ORF">IT779_29110</name>
</gene>
<evidence type="ECO:0000313" key="2">
    <source>
        <dbReference type="Proteomes" id="UP000655751"/>
    </source>
</evidence>
<dbReference type="EMBL" id="JADMLG010000015">
    <property type="protein sequence ID" value="MBH0780338.1"/>
    <property type="molecule type" value="Genomic_DNA"/>
</dbReference>